<dbReference type="Gene3D" id="1.10.530.10">
    <property type="match status" value="1"/>
</dbReference>
<sequence>MTGMTYRAEVEFLELCSPPLIERTAQEYRRLHLLLDSADSAFLKATRTHWVSEAEKLYVKRLGEAEMLATALSGAFRSVHAALVDYAEAVGRAKGRYESGLSSEHALSRVMARVASPVTETAQRAEPMRQWEDLRKRTGVLDWLAEITIDVDEIREEAEQQYNGAKDAFGDAERIEHEARTTCVARLDKAQRDLPDFRGDLPHPSVLLAGMPAMRQEVGEAAHDPNAALSGAGPRVDGIAPNVGKETVSPKLRDIRSRLDGLPPAMDQNKWLPSNSDEDRREWIRANRAHIRDAAAYTGLPADMVAGIAWQEVQGDPKWADNMAVNYRRSQYEVWPEFQWVAEQVGLPGEADQTSMGPIAIQLRRSAEVLGYDPENLTRDQRDEIQKATQNPSTNIYIASEYLAQLKAESSFANVPADRMTPAQYQELAARYNGGPGWRTDDAQAYGRGFGMNIEDARRALND</sequence>
<comment type="caution">
    <text evidence="2">The sequence shown here is derived from an EMBL/GenBank/DDBJ whole genome shotgun (WGS) entry which is preliminary data.</text>
</comment>
<evidence type="ECO:0008006" key="4">
    <source>
        <dbReference type="Google" id="ProtNLM"/>
    </source>
</evidence>
<keyword evidence="3" id="KW-1185">Reference proteome</keyword>
<gene>
    <name evidence="2" type="ORF">Sspor_26160</name>
</gene>
<organism evidence="2 3">
    <name type="scientific">Streptomyces spororaveus</name>
    <dbReference type="NCBI Taxonomy" id="284039"/>
    <lineage>
        <taxon>Bacteria</taxon>
        <taxon>Bacillati</taxon>
        <taxon>Actinomycetota</taxon>
        <taxon>Actinomycetes</taxon>
        <taxon>Kitasatosporales</taxon>
        <taxon>Streptomycetaceae</taxon>
        <taxon>Streptomyces</taxon>
    </lineage>
</organism>
<protein>
    <recommendedName>
        <fullName evidence="4">WXG100 family type VII secretion target</fullName>
    </recommendedName>
</protein>
<reference evidence="3" key="1">
    <citation type="submission" date="2023-07" db="EMBL/GenBank/DDBJ databases">
        <title>Whole genome shotgun sequence of Streptomyces spororaveus NBRC 15456.</title>
        <authorList>
            <person name="Komaki H."/>
            <person name="Tamura T."/>
        </authorList>
    </citation>
    <scope>NUCLEOTIDE SEQUENCE [LARGE SCALE GENOMIC DNA]</scope>
    <source>
        <strain evidence="3">NBRC 15456</strain>
    </source>
</reference>
<dbReference type="Proteomes" id="UP000608522">
    <property type="component" value="Unassembled WGS sequence"/>
</dbReference>
<evidence type="ECO:0000313" key="3">
    <source>
        <dbReference type="Proteomes" id="UP000608522"/>
    </source>
</evidence>
<evidence type="ECO:0000313" key="2">
    <source>
        <dbReference type="EMBL" id="GHI77055.1"/>
    </source>
</evidence>
<name>A0ABQ3TAQ4_9ACTN</name>
<proteinExistence type="predicted"/>
<evidence type="ECO:0000256" key="1">
    <source>
        <dbReference type="SAM" id="MobiDB-lite"/>
    </source>
</evidence>
<accession>A0ABQ3TAQ4</accession>
<feature type="region of interest" description="Disordered" evidence="1">
    <location>
        <begin position="226"/>
        <end position="245"/>
    </location>
</feature>
<dbReference type="EMBL" id="BNED01000005">
    <property type="protein sequence ID" value="GHI77055.1"/>
    <property type="molecule type" value="Genomic_DNA"/>
</dbReference>